<dbReference type="InterPro" id="IPR029479">
    <property type="entry name" value="Nitroreductase"/>
</dbReference>
<dbReference type="NCBIfam" id="NF047509">
    <property type="entry name" value="Rv3131_FMN_oxido"/>
    <property type="match status" value="1"/>
</dbReference>
<dbReference type="InterPro" id="IPR000415">
    <property type="entry name" value="Nitroreductase-like"/>
</dbReference>
<dbReference type="PANTHER" id="PTHR23026">
    <property type="entry name" value="NADPH NITROREDUCTASE"/>
    <property type="match status" value="1"/>
</dbReference>
<dbReference type="AlphaFoldDB" id="A0A318MCF2"/>
<feature type="domain" description="Nitroreductase" evidence="1">
    <location>
        <begin position="120"/>
        <end position="303"/>
    </location>
</feature>
<dbReference type="SUPFAM" id="SSF55469">
    <property type="entry name" value="FMN-dependent nitroreductase-like"/>
    <property type="match status" value="2"/>
</dbReference>
<sequence>MSAETGVVPGAVVRAALRAAVRAPSPHNTQPWRFRAGAARIDVLFDDSRLLRVADPDGREAYLSCGAALLNMRLAITSRGHGCRVELLPDRARPLLLGTVHIGGQHRPWPDEHRLAGVIERRHTNRRPFLDRPVPGHLRHVLTRAAAAEGADLVLLGTAALDAFAALLRRADHMLSENPDYQAELRAWTHGGQRQDGVPLSAGGPAGSPHGLLALRDFGGHDALREREFEREPLLAVLTTSGDTRLHRLRAGMAMQRVLLAATDGGLSASFLSQAIEVEQVRGELRRLLGGRAEPQTVLRLGYGFPGAPTPRRSVTEVAVEEGP</sequence>
<protein>
    <submittedName>
        <fullName evidence="2">Nitroreductase</fullName>
    </submittedName>
</protein>
<gene>
    <name evidence="2" type="ORF">BA062_14300</name>
</gene>
<accession>A0A318MCF2</accession>
<proteinExistence type="predicted"/>
<reference evidence="2 3" key="1">
    <citation type="submission" date="2016-07" db="EMBL/GenBank/DDBJ databases">
        <title>Draft genome sequence of Prauserella sp. YIM 121212, isolated from alkaline soil.</title>
        <authorList>
            <person name="Ruckert C."/>
            <person name="Albersmeier A."/>
            <person name="Jiang C.-L."/>
            <person name="Jiang Y."/>
            <person name="Kalinowski J."/>
            <person name="Schneider O."/>
            <person name="Winkler A."/>
            <person name="Zotchev S.B."/>
        </authorList>
    </citation>
    <scope>NUCLEOTIDE SEQUENCE [LARGE SCALE GENOMIC DNA]</scope>
    <source>
        <strain evidence="2 3">YIM 121212</strain>
    </source>
</reference>
<dbReference type="Pfam" id="PF00881">
    <property type="entry name" value="Nitroreductase"/>
    <property type="match status" value="1"/>
</dbReference>
<keyword evidence="3" id="KW-1185">Reference proteome</keyword>
<organism evidence="2 3">
    <name type="scientific">Prauserella flavalba</name>
    <dbReference type="NCBI Taxonomy" id="1477506"/>
    <lineage>
        <taxon>Bacteria</taxon>
        <taxon>Bacillati</taxon>
        <taxon>Actinomycetota</taxon>
        <taxon>Actinomycetes</taxon>
        <taxon>Pseudonocardiales</taxon>
        <taxon>Pseudonocardiaceae</taxon>
        <taxon>Prauserella</taxon>
    </lineage>
</organism>
<name>A0A318MCF2_9PSEU</name>
<evidence type="ECO:0000259" key="1">
    <source>
        <dbReference type="Pfam" id="PF00881"/>
    </source>
</evidence>
<dbReference type="PANTHER" id="PTHR23026:SF123">
    <property type="entry name" value="NAD(P)H NITROREDUCTASE RV3131-RELATED"/>
    <property type="match status" value="1"/>
</dbReference>
<dbReference type="InterPro" id="IPR050627">
    <property type="entry name" value="Nitroreductase/BluB"/>
</dbReference>
<dbReference type="RefSeq" id="WP_110336563.1">
    <property type="nucleotide sequence ID" value="NZ_MASU01000005.1"/>
</dbReference>
<dbReference type="Proteomes" id="UP000247892">
    <property type="component" value="Unassembled WGS sequence"/>
</dbReference>
<evidence type="ECO:0000313" key="3">
    <source>
        <dbReference type="Proteomes" id="UP000247892"/>
    </source>
</evidence>
<dbReference type="EMBL" id="MASU01000005">
    <property type="protein sequence ID" value="PXY36549.1"/>
    <property type="molecule type" value="Genomic_DNA"/>
</dbReference>
<evidence type="ECO:0000313" key="2">
    <source>
        <dbReference type="EMBL" id="PXY36549.1"/>
    </source>
</evidence>
<comment type="caution">
    <text evidence="2">The sequence shown here is derived from an EMBL/GenBank/DDBJ whole genome shotgun (WGS) entry which is preliminary data.</text>
</comment>
<dbReference type="OrthoDB" id="8156917at2"/>
<dbReference type="Gene3D" id="3.40.109.10">
    <property type="entry name" value="NADH Oxidase"/>
    <property type="match status" value="2"/>
</dbReference>
<dbReference type="GO" id="GO:0016491">
    <property type="term" value="F:oxidoreductase activity"/>
    <property type="evidence" value="ECO:0007669"/>
    <property type="project" value="InterPro"/>
</dbReference>